<keyword evidence="2 9" id="KW-1003">Cell membrane</keyword>
<dbReference type="PANTHER" id="PTHR43716">
    <property type="entry name" value="D-2-HYDROXYGLUTARATE DEHYDROGENASE, MITOCHONDRIAL"/>
    <property type="match status" value="1"/>
</dbReference>
<reference evidence="14" key="1">
    <citation type="journal article" date="2023" name="J. Antimicrob. Chemother.">
        <title>Emergence of OXA-48-producing Enterobacter hormaechei in a Swiss companion animal clinic and their genetic relationship to clinical human isolates.</title>
        <authorList>
            <person name="Dona V."/>
            <person name="Nordmann P."/>
            <person name="Kittl S."/>
            <person name="Schuller S."/>
            <person name="Bouvier M."/>
            <person name="Poirel L."/>
            <person name="Endimiani A."/>
            <person name="Perreten V."/>
        </authorList>
    </citation>
    <scope>NUCLEOTIDE SEQUENCE</scope>
    <source>
        <strain evidence="14">Ehh_25</strain>
    </source>
</reference>
<dbReference type="InterPro" id="IPR016167">
    <property type="entry name" value="FAD-bd_PCMH_sub1"/>
</dbReference>
<comment type="subcellular location">
    <subcellularLocation>
        <location evidence="9">Cell inner membrane</location>
        <topology evidence="9">Peripheral membrane protein</topology>
        <orientation evidence="9">Cytoplasmic side</orientation>
    </subcellularLocation>
</comment>
<comment type="function">
    <text evidence="9 10">Catalyzes the oxidation of D-lactate to pyruvate.</text>
</comment>
<feature type="binding site" evidence="9 11">
    <location>
        <begin position="84"/>
        <end position="85"/>
    </location>
    <ligand>
        <name>FAD</name>
        <dbReference type="ChEBI" id="CHEBI:57692"/>
    </ligand>
</feature>
<feature type="binding site" evidence="11">
    <location>
        <position position="257"/>
    </location>
    <ligand>
        <name>FAD</name>
        <dbReference type="ChEBI" id="CHEBI:57692"/>
    </ligand>
</feature>
<feature type="binding site" evidence="9 11">
    <location>
        <position position="262"/>
    </location>
    <ligand>
        <name>FAD</name>
        <dbReference type="ChEBI" id="CHEBI:57692"/>
    </ligand>
</feature>
<evidence type="ECO:0000256" key="2">
    <source>
        <dbReference type="ARBA" id="ARBA00022475"/>
    </source>
</evidence>
<dbReference type="GO" id="GO:0071949">
    <property type="term" value="F:FAD binding"/>
    <property type="evidence" value="ECO:0007669"/>
    <property type="project" value="InterPro"/>
</dbReference>
<dbReference type="InterPro" id="IPR016166">
    <property type="entry name" value="FAD-bd_PCMH"/>
</dbReference>
<evidence type="ECO:0000259" key="13">
    <source>
        <dbReference type="PROSITE" id="PS51387"/>
    </source>
</evidence>
<keyword evidence="6 9" id="KW-0274">FAD</keyword>
<sequence length="592" mass="66785">MSSVRTDDNTAFINELSRLVGHSHLLTDPAKTARYRKGFRSGQGDALAVVFPGTLLELWRVLSACVAADKIILMQAANTGLTEGSTPNGNDYDRDIVIISTLRLDKLHLLDKGEQVLAFPGTTLYSLEKALKPLGREPHSVIGSSCIGASVIGGICNNSGGSLVQRGPAYTEMSLFARIDENGKLTLVNHLGIDLGVTPEQILSKLDDDRVKDEDVQHDGRHAHDHDYITRVRDIEADTPARYNADPDRLFESSGCAGKLAVFAVRLDTFPAEKKQQVFYIGTNQPEVLTEIRRHILAEFTHLPVAGEYMHRDIYDIAERYGKDTFLMIDKLGTDKMPFFFTMKGRTDAMLEKVSLFKPHFTDRFMQKLGNVFPAHLPERMKTWRDKYEHHLLLKMAGDGIAEAQFWLTGFFKTADGDFFACTPEEGSKAFLHRFAAAGAAIRYQAVHSEEVEDILALDIALRRNDTEWFEHLPPEIDSKLVHKLYYGHFMCYVFHQDYIVKKGVDAHALKEQMLALLHERGAQYPAEHNVGHLYKAPETLKQFYRKNDPTNSMNPGIGKTTRQKYWKESAETEQRNTQAADDLVQPNLRDC</sequence>
<dbReference type="EC" id="1.1.5.12" evidence="9"/>
<keyword evidence="3 9" id="KW-0997">Cell inner membrane</keyword>
<dbReference type="InterPro" id="IPR016164">
    <property type="entry name" value="FAD-linked_Oxase-like_C"/>
</dbReference>
<feature type="region of interest" description="Disordered" evidence="12">
    <location>
        <begin position="569"/>
        <end position="592"/>
    </location>
</feature>
<dbReference type="InterPro" id="IPR016169">
    <property type="entry name" value="FAD-bd_PCMH_sub2"/>
</dbReference>
<dbReference type="GO" id="GO:0022904">
    <property type="term" value="P:respiratory electron transport chain"/>
    <property type="evidence" value="ECO:0007669"/>
    <property type="project" value="InterPro"/>
</dbReference>
<evidence type="ECO:0000256" key="3">
    <source>
        <dbReference type="ARBA" id="ARBA00022519"/>
    </source>
</evidence>
<name>A0AAX3YY48_9ENTR</name>
<dbReference type="AlphaFoldDB" id="A0AAX3YY48"/>
<dbReference type="GO" id="GO:0006089">
    <property type="term" value="P:lactate metabolic process"/>
    <property type="evidence" value="ECO:0007669"/>
    <property type="project" value="UniProtKB-UniRule"/>
</dbReference>
<evidence type="ECO:0000256" key="10">
    <source>
        <dbReference type="PIRNR" id="PIRNR000101"/>
    </source>
</evidence>
<dbReference type="PROSITE" id="PS51387">
    <property type="entry name" value="FAD_PCMH"/>
    <property type="match status" value="1"/>
</dbReference>
<dbReference type="GO" id="GO:0055085">
    <property type="term" value="P:transmembrane transport"/>
    <property type="evidence" value="ECO:0007669"/>
    <property type="project" value="InterPro"/>
</dbReference>
<proteinExistence type="inferred from homology"/>
<dbReference type="InterPro" id="IPR016172">
    <property type="entry name" value="D-lactate_DH_C-sub1"/>
</dbReference>
<dbReference type="FunFam" id="3.30.465.10:FF:000015">
    <property type="entry name" value="Quinone-dependent D-lactate dehydrogenase"/>
    <property type="match status" value="1"/>
</dbReference>
<dbReference type="Proteomes" id="UP001229386">
    <property type="component" value="Chromosome"/>
</dbReference>
<keyword evidence="7 9" id="KW-0560">Oxidoreductase</keyword>
<accession>A0AAX3YY48</accession>
<dbReference type="Gene3D" id="3.30.43.10">
    <property type="entry name" value="Uridine Diphospho-n-acetylenolpyruvylglucosamine Reductase, domain 2"/>
    <property type="match status" value="1"/>
</dbReference>
<dbReference type="NCBIfam" id="NF008387">
    <property type="entry name" value="PRK11183.1"/>
    <property type="match status" value="1"/>
</dbReference>
<dbReference type="InterPro" id="IPR015409">
    <property type="entry name" value="Lactate_DH_C"/>
</dbReference>
<dbReference type="SUPFAM" id="SSF56176">
    <property type="entry name" value="FAD-binding/transporter-associated domain-like"/>
    <property type="match status" value="1"/>
</dbReference>
<evidence type="ECO:0000256" key="12">
    <source>
        <dbReference type="SAM" id="MobiDB-lite"/>
    </source>
</evidence>
<dbReference type="InterPro" id="IPR012256">
    <property type="entry name" value="D_lactate_DH"/>
</dbReference>
<feature type="binding site" evidence="9 11">
    <location>
        <position position="160"/>
    </location>
    <ligand>
        <name>FAD</name>
        <dbReference type="ChEBI" id="CHEBI:57692"/>
    </ligand>
</feature>
<dbReference type="SUPFAM" id="SSF55103">
    <property type="entry name" value="FAD-linked oxidases, C-terminal domain"/>
    <property type="match status" value="1"/>
</dbReference>
<evidence type="ECO:0000256" key="7">
    <source>
        <dbReference type="ARBA" id="ARBA00023002"/>
    </source>
</evidence>
<dbReference type="Gene3D" id="3.30.1370.20">
    <property type="entry name" value="D-lactate dehydrogenase, cap domain, subdomain 2"/>
    <property type="match status" value="1"/>
</dbReference>
<evidence type="ECO:0000256" key="11">
    <source>
        <dbReference type="PIRSR" id="PIRSR000101-1"/>
    </source>
</evidence>
<dbReference type="FunFam" id="3.30.70.610:FF:000001">
    <property type="entry name" value="Quinone-dependent D-lactate dehydrogenase"/>
    <property type="match status" value="1"/>
</dbReference>
<keyword evidence="5 9" id="KW-0874">Quinone</keyword>
<feature type="binding site" evidence="9 11">
    <location>
        <position position="150"/>
    </location>
    <ligand>
        <name>FAD</name>
        <dbReference type="ChEBI" id="CHEBI:57692"/>
    </ligand>
</feature>
<evidence type="ECO:0000256" key="9">
    <source>
        <dbReference type="HAMAP-Rule" id="MF_02092"/>
    </source>
</evidence>
<dbReference type="Pfam" id="PF09330">
    <property type="entry name" value="Lact-deh-memb"/>
    <property type="match status" value="1"/>
</dbReference>
<dbReference type="GO" id="GO:0004458">
    <property type="term" value="F:D-lactate dehydrogenase (cytochrome) activity"/>
    <property type="evidence" value="ECO:0007669"/>
    <property type="project" value="UniProtKB-UniRule"/>
</dbReference>
<dbReference type="InterPro" id="IPR051264">
    <property type="entry name" value="FAD-oxidored/transferase_4"/>
</dbReference>
<dbReference type="GO" id="GO:0048038">
    <property type="term" value="F:quinone binding"/>
    <property type="evidence" value="ECO:0007669"/>
    <property type="project" value="UniProtKB-KW"/>
</dbReference>
<feature type="binding site" evidence="9 11">
    <location>
        <begin position="76"/>
        <end position="80"/>
    </location>
    <ligand>
        <name>FAD</name>
        <dbReference type="ChEBI" id="CHEBI:57692"/>
    </ligand>
</feature>
<feature type="domain" description="FAD-binding PCMH-type" evidence="13">
    <location>
        <begin position="42"/>
        <end position="272"/>
    </location>
</feature>
<comment type="similarity">
    <text evidence="9">Belongs to the quinone-dependent D-lactate dehydrogenase family.</text>
</comment>
<dbReference type="InterPro" id="IPR016173">
    <property type="entry name" value="D-lactate_DH_C-sub2"/>
</dbReference>
<keyword evidence="4 9" id="KW-0285">Flavoprotein</keyword>
<dbReference type="FunFam" id="3.30.1370.20:FF:000001">
    <property type="entry name" value="Quinone-dependent D-lactate dehydrogenase"/>
    <property type="match status" value="1"/>
</dbReference>
<dbReference type="GO" id="GO:0031234">
    <property type="term" value="C:extrinsic component of cytoplasmic side of plasma membrane"/>
    <property type="evidence" value="ECO:0007669"/>
    <property type="project" value="UniProtKB-UniRule"/>
</dbReference>
<evidence type="ECO:0000256" key="4">
    <source>
        <dbReference type="ARBA" id="ARBA00022630"/>
    </source>
</evidence>
<dbReference type="Pfam" id="PF01565">
    <property type="entry name" value="FAD_binding_4"/>
    <property type="match status" value="1"/>
</dbReference>
<dbReference type="FunFam" id="3.30.43.10:FF:000005">
    <property type="entry name" value="Quinone-dependent D-lactate dehydrogenase"/>
    <property type="match status" value="1"/>
</dbReference>
<feature type="binding site" evidence="9 11">
    <location>
        <position position="143"/>
    </location>
    <ligand>
        <name>FAD</name>
        <dbReference type="ChEBI" id="CHEBI:57692"/>
    </ligand>
</feature>
<dbReference type="HAMAP" id="MF_02092">
    <property type="entry name" value="DLDH_Dld"/>
    <property type="match status" value="1"/>
</dbReference>
<dbReference type="PANTHER" id="PTHR43716:SF1">
    <property type="entry name" value="D-2-HYDROXYGLUTARATE DEHYDROGENASE, MITOCHONDRIAL"/>
    <property type="match status" value="1"/>
</dbReference>
<dbReference type="InterPro" id="IPR006094">
    <property type="entry name" value="Oxid_FAD_bind_N"/>
</dbReference>
<dbReference type="PIRSF" id="PIRSF000101">
    <property type="entry name" value="D-lactate_dh"/>
    <property type="match status" value="1"/>
</dbReference>
<comment type="catalytic activity">
    <reaction evidence="9 10">
        <text>(R)-lactate + a quinone = a quinol + pyruvate</text>
        <dbReference type="Rhea" id="RHEA:51468"/>
        <dbReference type="ChEBI" id="CHEBI:15361"/>
        <dbReference type="ChEBI" id="CHEBI:16004"/>
        <dbReference type="ChEBI" id="CHEBI:24646"/>
        <dbReference type="ChEBI" id="CHEBI:132124"/>
        <dbReference type="EC" id="1.1.5.12"/>
    </reaction>
</comment>
<organism evidence="14 15">
    <name type="scientific">Enterobacter hormaechei</name>
    <dbReference type="NCBI Taxonomy" id="158836"/>
    <lineage>
        <taxon>Bacteria</taxon>
        <taxon>Pseudomonadati</taxon>
        <taxon>Pseudomonadota</taxon>
        <taxon>Gammaproteobacteria</taxon>
        <taxon>Enterobacterales</taxon>
        <taxon>Enterobacteriaceae</taxon>
        <taxon>Enterobacter</taxon>
        <taxon>Enterobacter cloacae complex</taxon>
    </lineage>
</organism>
<dbReference type="FunFam" id="3.30.70.610:FF:000002">
    <property type="entry name" value="Quinone-dependent D-lactate dehydrogenase"/>
    <property type="match status" value="1"/>
</dbReference>
<dbReference type="RefSeq" id="WP_306675518.1">
    <property type="nucleotide sequence ID" value="NZ_CP126746.1"/>
</dbReference>
<dbReference type="InterPro" id="IPR036318">
    <property type="entry name" value="FAD-bd_PCMH-like_sf"/>
</dbReference>
<dbReference type="GO" id="GO:0102029">
    <property type="term" value="F:D-lactate dehydrogenase (quinone) activity"/>
    <property type="evidence" value="ECO:0007669"/>
    <property type="project" value="UniProtKB-EC"/>
</dbReference>
<dbReference type="Gene3D" id="3.30.465.10">
    <property type="match status" value="1"/>
</dbReference>
<keyword evidence="8 9" id="KW-0472">Membrane</keyword>
<dbReference type="EMBL" id="CP126746">
    <property type="protein sequence ID" value="WMB09839.1"/>
    <property type="molecule type" value="Genomic_DNA"/>
</dbReference>
<evidence type="ECO:0000256" key="1">
    <source>
        <dbReference type="ARBA" id="ARBA00001974"/>
    </source>
</evidence>
<evidence type="ECO:0000313" key="15">
    <source>
        <dbReference type="Proteomes" id="UP001229386"/>
    </source>
</evidence>
<evidence type="ECO:0000313" key="14">
    <source>
        <dbReference type="EMBL" id="WMB09839.1"/>
    </source>
</evidence>
<dbReference type="Gene3D" id="3.30.70.610">
    <property type="entry name" value="D-lactate dehydrogenase, cap domain, subdomain 1"/>
    <property type="match status" value="2"/>
</dbReference>
<evidence type="ECO:0000256" key="5">
    <source>
        <dbReference type="ARBA" id="ARBA00022719"/>
    </source>
</evidence>
<gene>
    <name evidence="9 14" type="primary">dld</name>
    <name evidence="14" type="ORF">QPR60_14745</name>
</gene>
<comment type="cofactor">
    <cofactor evidence="1 9 10 11">
        <name>FAD</name>
        <dbReference type="ChEBI" id="CHEBI:57692"/>
    </cofactor>
</comment>
<evidence type="ECO:0000256" key="6">
    <source>
        <dbReference type="ARBA" id="ARBA00022827"/>
    </source>
</evidence>
<evidence type="ECO:0000256" key="8">
    <source>
        <dbReference type="ARBA" id="ARBA00023136"/>
    </source>
</evidence>
<protein>
    <recommendedName>
        <fullName evidence="9">Quinone-dependent D-lactate dehydrogenase</fullName>
        <ecNumber evidence="9">1.1.5.12</ecNumber>
    </recommendedName>
    <alternativeName>
        <fullName evidence="9">D-lactate dehydrogenase</fullName>
        <shortName evidence="9">D-LDH</shortName>
    </alternativeName>
</protein>